<dbReference type="Proteomes" id="UP000199312">
    <property type="component" value="Unassembled WGS sequence"/>
</dbReference>
<evidence type="ECO:0008006" key="3">
    <source>
        <dbReference type="Google" id="ProtNLM"/>
    </source>
</evidence>
<evidence type="ECO:0000313" key="1">
    <source>
        <dbReference type="EMBL" id="SFS59917.1"/>
    </source>
</evidence>
<dbReference type="STRING" id="593133.SAMN04488006_2236"/>
<keyword evidence="2" id="KW-1185">Reference proteome</keyword>
<dbReference type="AlphaFoldDB" id="A0A1I6R5E1"/>
<protein>
    <recommendedName>
        <fullName evidence="3">Phosphoribosylpyrophosphate synthetase</fullName>
    </recommendedName>
</protein>
<accession>A0A1I6R5E1</accession>
<name>A0A1I6R5E1_9FLAO</name>
<proteinExistence type="predicted"/>
<gene>
    <name evidence="1" type="ORF">SAMN04488006_2236</name>
</gene>
<dbReference type="RefSeq" id="WP_177219187.1">
    <property type="nucleotide sequence ID" value="NZ_FOZP01000005.1"/>
</dbReference>
<organism evidence="1 2">
    <name type="scientific">Lutibacter maritimus</name>
    <dbReference type="NCBI Taxonomy" id="593133"/>
    <lineage>
        <taxon>Bacteria</taxon>
        <taxon>Pseudomonadati</taxon>
        <taxon>Bacteroidota</taxon>
        <taxon>Flavobacteriia</taxon>
        <taxon>Flavobacteriales</taxon>
        <taxon>Flavobacteriaceae</taxon>
        <taxon>Lutibacter</taxon>
    </lineage>
</organism>
<dbReference type="EMBL" id="FOZP01000005">
    <property type="protein sequence ID" value="SFS59917.1"/>
    <property type="molecule type" value="Genomic_DNA"/>
</dbReference>
<evidence type="ECO:0000313" key="2">
    <source>
        <dbReference type="Proteomes" id="UP000199312"/>
    </source>
</evidence>
<sequence>MNKSEKYYIKQYQQKGYVTDYQIRGENLIDLKSKKEYKPEDIFIVAEHRFEGMSNPSDMSILYVIEDKNNSRGTVLVPYGAANATSLAEFFAMIPKENCSNKVNIDNQ</sequence>
<reference evidence="2" key="1">
    <citation type="submission" date="2016-10" db="EMBL/GenBank/DDBJ databases">
        <authorList>
            <person name="Varghese N."/>
            <person name="Submissions S."/>
        </authorList>
    </citation>
    <scope>NUCLEOTIDE SEQUENCE [LARGE SCALE GENOMIC DNA]</scope>
    <source>
        <strain evidence="2">DSM 24450</strain>
    </source>
</reference>